<gene>
    <name evidence="2" type="ORF">FSCOSCO3_A037925</name>
</gene>
<feature type="non-terminal residue" evidence="2">
    <location>
        <position position="1"/>
    </location>
</feature>
<reference evidence="2 3" key="1">
    <citation type="submission" date="2024-01" db="EMBL/GenBank/DDBJ databases">
        <authorList>
            <person name="Alioto T."/>
            <person name="Alioto T."/>
            <person name="Gomez Garrido J."/>
        </authorList>
    </citation>
    <scope>NUCLEOTIDE SEQUENCE [LARGE SCALE GENOMIC DNA]</scope>
</reference>
<evidence type="ECO:0000313" key="2">
    <source>
        <dbReference type="EMBL" id="CAK6974360.1"/>
    </source>
</evidence>
<feature type="compositionally biased region" description="Basic residues" evidence="1">
    <location>
        <begin position="12"/>
        <end position="24"/>
    </location>
</feature>
<feature type="compositionally biased region" description="Acidic residues" evidence="1">
    <location>
        <begin position="46"/>
        <end position="56"/>
    </location>
</feature>
<dbReference type="Proteomes" id="UP001314229">
    <property type="component" value="Unassembled WGS sequence"/>
</dbReference>
<sequence length="154" mass="17345">QCPGASLGKRPSQTKKKKKKRRQSKTVEAVDGGSDLFSPKKRLEPCSEDESSDIDDPGASLGKRPSQTKKKKKKRRRKEDSPRQLKQQAWGVESSHSYSKESQTAEYPVSPSASNCLNRDPSSQGRRYRPDQFDPRLSLYFLSENFYSGVSVSC</sequence>
<evidence type="ECO:0000256" key="1">
    <source>
        <dbReference type="SAM" id="MobiDB-lite"/>
    </source>
</evidence>
<comment type="caution">
    <text evidence="2">The sequence shown here is derived from an EMBL/GenBank/DDBJ whole genome shotgun (WGS) entry which is preliminary data.</text>
</comment>
<feature type="compositionally biased region" description="Basic residues" evidence="1">
    <location>
        <begin position="66"/>
        <end position="77"/>
    </location>
</feature>
<proteinExistence type="predicted"/>
<name>A0AAV1PSX1_SCOSC</name>
<feature type="compositionally biased region" description="Polar residues" evidence="1">
    <location>
        <begin position="94"/>
        <end position="125"/>
    </location>
</feature>
<organism evidence="2 3">
    <name type="scientific">Scomber scombrus</name>
    <name type="common">Atlantic mackerel</name>
    <name type="synonym">Scomber vernalis</name>
    <dbReference type="NCBI Taxonomy" id="13677"/>
    <lineage>
        <taxon>Eukaryota</taxon>
        <taxon>Metazoa</taxon>
        <taxon>Chordata</taxon>
        <taxon>Craniata</taxon>
        <taxon>Vertebrata</taxon>
        <taxon>Euteleostomi</taxon>
        <taxon>Actinopterygii</taxon>
        <taxon>Neopterygii</taxon>
        <taxon>Teleostei</taxon>
        <taxon>Neoteleostei</taxon>
        <taxon>Acanthomorphata</taxon>
        <taxon>Pelagiaria</taxon>
        <taxon>Scombriformes</taxon>
        <taxon>Scombridae</taxon>
        <taxon>Scomber</taxon>
    </lineage>
</organism>
<accession>A0AAV1PSX1</accession>
<dbReference type="AlphaFoldDB" id="A0AAV1PSX1"/>
<keyword evidence="3" id="KW-1185">Reference proteome</keyword>
<evidence type="ECO:0000313" key="3">
    <source>
        <dbReference type="Proteomes" id="UP001314229"/>
    </source>
</evidence>
<dbReference type="EMBL" id="CAWUFR010000257">
    <property type="protein sequence ID" value="CAK6974360.1"/>
    <property type="molecule type" value="Genomic_DNA"/>
</dbReference>
<feature type="region of interest" description="Disordered" evidence="1">
    <location>
        <begin position="1"/>
        <end position="131"/>
    </location>
</feature>
<protein>
    <submittedName>
        <fullName evidence="2">Uncharacterized protein</fullName>
    </submittedName>
</protein>